<evidence type="ECO:0000313" key="10">
    <source>
        <dbReference type="EMBL" id="POM80809.1"/>
    </source>
</evidence>
<evidence type="ECO:0000256" key="4">
    <source>
        <dbReference type="ARBA" id="ARBA00022603"/>
    </source>
</evidence>
<evidence type="ECO:0000256" key="8">
    <source>
        <dbReference type="SAM" id="MobiDB-lite"/>
    </source>
</evidence>
<organism evidence="10 11">
    <name type="scientific">Phytophthora palmivora</name>
    <dbReference type="NCBI Taxonomy" id="4796"/>
    <lineage>
        <taxon>Eukaryota</taxon>
        <taxon>Sar</taxon>
        <taxon>Stramenopiles</taxon>
        <taxon>Oomycota</taxon>
        <taxon>Peronosporomycetes</taxon>
        <taxon>Peronosporales</taxon>
        <taxon>Peronosporaceae</taxon>
        <taxon>Phytophthora</taxon>
    </lineage>
</organism>
<feature type="region of interest" description="Disordered" evidence="8">
    <location>
        <begin position="1"/>
        <end position="50"/>
    </location>
</feature>
<sequence>MCDYKERYPDLPREDFKSRPDSEFLAETRTRRESFPEPTAKPSSPQLSEVPWPKEIKRIETCITNGVKFQDIGGVHKCGCTVDCFMDECNNALMEMFCTPTCCSLGARCSNAPRSLKTLKLFDTHRVGLGVYTTSNLDVGDVLGEYCGELSEYPAIVEGQAKQAVKQNSGYTLLYNAKSEARNYVYVDALHCGSITRFISHACDPNAAIVEQQNRSRVKAMVKMIKDVQAGAEITVNYGDERWFKCACDHCWQANAGQAEKTSKLDQPLQGGQM</sequence>
<protein>
    <recommendedName>
        <fullName evidence="9">SET domain-containing protein</fullName>
    </recommendedName>
</protein>
<comment type="caution">
    <text evidence="10">The sequence shown here is derived from an EMBL/GenBank/DDBJ whole genome shotgun (WGS) entry which is preliminary data.</text>
</comment>
<dbReference type="SMART" id="SM00317">
    <property type="entry name" value="SET"/>
    <property type="match status" value="1"/>
</dbReference>
<keyword evidence="3" id="KW-0158">Chromosome</keyword>
<dbReference type="SUPFAM" id="SSF82199">
    <property type="entry name" value="SET domain"/>
    <property type="match status" value="1"/>
</dbReference>
<accession>A0A2P4YSR0</accession>
<feature type="domain" description="SET" evidence="9">
    <location>
        <begin position="117"/>
        <end position="239"/>
    </location>
</feature>
<evidence type="ECO:0000259" key="9">
    <source>
        <dbReference type="PROSITE" id="PS50280"/>
    </source>
</evidence>
<gene>
    <name evidence="10" type="ORF">PHPALM_1305</name>
</gene>
<dbReference type="EMBL" id="NCKW01000277">
    <property type="protein sequence ID" value="POM80809.1"/>
    <property type="molecule type" value="Genomic_DNA"/>
</dbReference>
<proteinExistence type="predicted"/>
<dbReference type="InterPro" id="IPR046341">
    <property type="entry name" value="SET_dom_sf"/>
</dbReference>
<dbReference type="OrthoDB" id="59296at2759"/>
<keyword evidence="6" id="KW-0949">S-adenosyl-L-methionine</keyword>
<evidence type="ECO:0000256" key="1">
    <source>
        <dbReference type="ARBA" id="ARBA00004123"/>
    </source>
</evidence>
<dbReference type="Gene3D" id="2.170.270.10">
    <property type="entry name" value="SET domain"/>
    <property type="match status" value="1"/>
</dbReference>
<dbReference type="GO" id="GO:0005634">
    <property type="term" value="C:nucleus"/>
    <property type="evidence" value="ECO:0007669"/>
    <property type="project" value="UniProtKB-SubCell"/>
</dbReference>
<dbReference type="GO" id="GO:0005694">
    <property type="term" value="C:chromosome"/>
    <property type="evidence" value="ECO:0007669"/>
    <property type="project" value="UniProtKB-SubCell"/>
</dbReference>
<dbReference type="InterPro" id="IPR050777">
    <property type="entry name" value="SET2_Histone-Lys_MeTrsfase"/>
</dbReference>
<evidence type="ECO:0000256" key="3">
    <source>
        <dbReference type="ARBA" id="ARBA00022454"/>
    </source>
</evidence>
<dbReference type="Pfam" id="PF00856">
    <property type="entry name" value="SET"/>
    <property type="match status" value="1"/>
</dbReference>
<feature type="compositionally biased region" description="Basic and acidic residues" evidence="8">
    <location>
        <begin position="1"/>
        <end position="35"/>
    </location>
</feature>
<dbReference type="Proteomes" id="UP000237271">
    <property type="component" value="Unassembled WGS sequence"/>
</dbReference>
<name>A0A2P4YSR0_9STRA</name>
<dbReference type="PANTHER" id="PTHR22884">
    <property type="entry name" value="SET DOMAIN PROTEINS"/>
    <property type="match status" value="1"/>
</dbReference>
<evidence type="ECO:0000313" key="11">
    <source>
        <dbReference type="Proteomes" id="UP000237271"/>
    </source>
</evidence>
<evidence type="ECO:0000256" key="5">
    <source>
        <dbReference type="ARBA" id="ARBA00022679"/>
    </source>
</evidence>
<dbReference type="InterPro" id="IPR001214">
    <property type="entry name" value="SET_dom"/>
</dbReference>
<evidence type="ECO:0000256" key="6">
    <source>
        <dbReference type="ARBA" id="ARBA00022691"/>
    </source>
</evidence>
<dbReference type="AlphaFoldDB" id="A0A2P4YSR0"/>
<reference evidence="10 11" key="1">
    <citation type="journal article" date="2017" name="Genome Biol. Evol.">
        <title>Phytophthora megakarya and P. palmivora, closely related causal agents of cacao black pod rot, underwent increases in genome sizes and gene numbers by different mechanisms.</title>
        <authorList>
            <person name="Ali S.S."/>
            <person name="Shao J."/>
            <person name="Lary D.J."/>
            <person name="Kronmiller B."/>
            <person name="Shen D."/>
            <person name="Strem M.D."/>
            <person name="Amoako-Attah I."/>
            <person name="Akrofi A.Y."/>
            <person name="Begoude B.A."/>
            <person name="Ten Hoopen G.M."/>
            <person name="Coulibaly K."/>
            <person name="Kebe B.I."/>
            <person name="Melnick R.L."/>
            <person name="Guiltinan M.J."/>
            <person name="Tyler B.M."/>
            <person name="Meinhardt L.W."/>
            <person name="Bailey B.A."/>
        </authorList>
    </citation>
    <scope>NUCLEOTIDE SEQUENCE [LARGE SCALE GENOMIC DNA]</scope>
    <source>
        <strain evidence="11">sbr112.9</strain>
    </source>
</reference>
<dbReference type="PROSITE" id="PS50280">
    <property type="entry name" value="SET"/>
    <property type="match status" value="1"/>
</dbReference>
<dbReference type="GO" id="GO:0032259">
    <property type="term" value="P:methylation"/>
    <property type="evidence" value="ECO:0007669"/>
    <property type="project" value="UniProtKB-KW"/>
</dbReference>
<keyword evidence="7" id="KW-0539">Nucleus</keyword>
<keyword evidence="5" id="KW-0808">Transferase</keyword>
<dbReference type="GO" id="GO:0008168">
    <property type="term" value="F:methyltransferase activity"/>
    <property type="evidence" value="ECO:0007669"/>
    <property type="project" value="UniProtKB-KW"/>
</dbReference>
<comment type="subcellular location">
    <subcellularLocation>
        <location evidence="2">Chromosome</location>
    </subcellularLocation>
    <subcellularLocation>
        <location evidence="1">Nucleus</location>
    </subcellularLocation>
</comment>
<keyword evidence="4" id="KW-0489">Methyltransferase</keyword>
<evidence type="ECO:0000256" key="7">
    <source>
        <dbReference type="ARBA" id="ARBA00023242"/>
    </source>
</evidence>
<keyword evidence="11" id="KW-1185">Reference proteome</keyword>
<evidence type="ECO:0000256" key="2">
    <source>
        <dbReference type="ARBA" id="ARBA00004286"/>
    </source>
</evidence>